<name>A0ABX1DF64_9FLAO</name>
<dbReference type="Gene3D" id="3.30.450.20">
    <property type="entry name" value="PAS domain"/>
    <property type="match status" value="3"/>
</dbReference>
<keyword evidence="4" id="KW-0808">Transferase</keyword>
<evidence type="ECO:0000313" key="8">
    <source>
        <dbReference type="EMBL" id="NJX16692.1"/>
    </source>
</evidence>
<dbReference type="PANTHER" id="PTHR43304:SF1">
    <property type="entry name" value="PAC DOMAIN-CONTAINING PROTEIN"/>
    <property type="match status" value="1"/>
</dbReference>
<feature type="domain" description="Histidine kinase" evidence="7">
    <location>
        <begin position="639"/>
        <end position="864"/>
    </location>
</feature>
<dbReference type="InterPro" id="IPR036890">
    <property type="entry name" value="HATPase_C_sf"/>
</dbReference>
<dbReference type="SMART" id="SM00387">
    <property type="entry name" value="HATPase_c"/>
    <property type="match status" value="1"/>
</dbReference>
<feature type="transmembrane region" description="Helical" evidence="6">
    <location>
        <begin position="185"/>
        <end position="210"/>
    </location>
</feature>
<dbReference type="PROSITE" id="PS50109">
    <property type="entry name" value="HIS_KIN"/>
    <property type="match status" value="1"/>
</dbReference>
<evidence type="ECO:0000256" key="4">
    <source>
        <dbReference type="ARBA" id="ARBA00022679"/>
    </source>
</evidence>
<keyword evidence="6" id="KW-0472">Membrane</keyword>
<evidence type="ECO:0000313" key="9">
    <source>
        <dbReference type="Proteomes" id="UP000760545"/>
    </source>
</evidence>
<dbReference type="InterPro" id="IPR035965">
    <property type="entry name" value="PAS-like_dom_sf"/>
</dbReference>
<evidence type="ECO:0000256" key="3">
    <source>
        <dbReference type="ARBA" id="ARBA00022553"/>
    </source>
</evidence>
<dbReference type="SMART" id="SM00388">
    <property type="entry name" value="HisKA"/>
    <property type="match status" value="1"/>
</dbReference>
<keyword evidence="6" id="KW-0812">Transmembrane</keyword>
<keyword evidence="6" id="KW-1133">Transmembrane helix</keyword>
<protein>
    <recommendedName>
        <fullName evidence="2">histidine kinase</fullName>
        <ecNumber evidence="2">2.7.13.3</ecNumber>
    </recommendedName>
</protein>
<dbReference type="SUPFAM" id="SSF47384">
    <property type="entry name" value="Homodimeric domain of signal transducing histidine kinase"/>
    <property type="match status" value="1"/>
</dbReference>
<sequence length="864" mass="99481">MDFKRVYTSTKTYIILLISAFVLLLVMASMAYKQTIKLQESAEMITHTVHVYNVLGNLSRHAIQADSEEFKQQLLKKPTESEILKKYSQEGKQLIDSLKKLTVDNPMQQAKLKPLGSLLNKLSGQLYVLDTLNLESDQEFFEARELQKEKISKTLFNIRVIENQILKEEERLMHKRKSEYASHKFLAPLTSLILAFFALLISFISFLRIYRNKLRFKRSEALLKNILSTTDNVINYYEPIFNNANELVDYKIVFANECNRDYFDLEPDEIIGKKVSEVFPVLVENGDMVEMIRCYKERKTVVFDRPLMIQNEKMWFHSLVTPLEGGILVTARNTTAEENAKEAQLLFKKRLEKHNLELLNNRAFLSNILKSISHVVIHLKSVRNNEGKINDFKISFVNENVTPITGDIPEKIKNKKVSEVCPDIFNPVVLEHFVNVVEEGTTQHYQVPYYQNNREQWFRATAIKLGDGVTLTLREITEEKKTSDRLTHLNEELVIQNSILSDAENLAKIGSFIWNPETDDLEPSENFYRMLGGISENKKTPLSEFREYVHPEDIEVYDRRNLKSITQFSSLEHTFRIITKQGGLKYFKTNGQFVNKNGKMVMVGVVQDVTDTIIAEENLLNSNLKLKQSNAELEAFNRVASHDLQEPLRKIQLFISRIEDREIEALSDKGKSYFKKVTNAVQRMQSLIKNLLSYSRIDSSRTDFENINLDEILSNVEEDLATVIKETGVELIADKLPVLNGVAFQMEQLFTNLISNSLKYRNLTEAPKIEIRYELVDSSSLPNRLSKEKKLYHQITFSDNGIGFDSQHAEKIFEVFQRLHQKTEYTGNGIGLAICKKIAENHNGHIIAKSSVGSGAQFIVFLPV</sequence>
<keyword evidence="3" id="KW-0597">Phosphoprotein</keyword>
<reference evidence="8 9" key="1">
    <citation type="submission" date="2020-03" db="EMBL/GenBank/DDBJ databases">
        <title>Tamlana sp. nov, isolated from XXX.</title>
        <authorList>
            <person name="Cao W.R."/>
        </authorList>
    </citation>
    <scope>NUCLEOTIDE SEQUENCE [LARGE SCALE GENOMIC DNA]</scope>
    <source>
        <strain evidence="8 9">HST1-43</strain>
    </source>
</reference>
<dbReference type="PANTHER" id="PTHR43304">
    <property type="entry name" value="PHYTOCHROME-LIKE PROTEIN CPH1"/>
    <property type="match status" value="1"/>
</dbReference>
<dbReference type="PRINTS" id="PR00344">
    <property type="entry name" value="BCTRLSENSOR"/>
</dbReference>
<dbReference type="SUPFAM" id="SSF55785">
    <property type="entry name" value="PYP-like sensor domain (PAS domain)"/>
    <property type="match status" value="3"/>
</dbReference>
<keyword evidence="9" id="KW-1185">Reference proteome</keyword>
<dbReference type="Pfam" id="PF08447">
    <property type="entry name" value="PAS_3"/>
    <property type="match status" value="1"/>
</dbReference>
<dbReference type="InterPro" id="IPR013655">
    <property type="entry name" value="PAS_fold_3"/>
</dbReference>
<feature type="transmembrane region" description="Helical" evidence="6">
    <location>
        <begin position="12"/>
        <end position="32"/>
    </location>
</feature>
<dbReference type="InterPro" id="IPR000014">
    <property type="entry name" value="PAS"/>
</dbReference>
<dbReference type="Proteomes" id="UP000760545">
    <property type="component" value="Unassembled WGS sequence"/>
</dbReference>
<organism evidence="8 9">
    <name type="scientific">Tamlana crocina</name>
    <dbReference type="NCBI Taxonomy" id="393006"/>
    <lineage>
        <taxon>Bacteria</taxon>
        <taxon>Pseudomonadati</taxon>
        <taxon>Bacteroidota</taxon>
        <taxon>Flavobacteriia</taxon>
        <taxon>Flavobacteriales</taxon>
        <taxon>Flavobacteriaceae</taxon>
        <taxon>Tamlana</taxon>
    </lineage>
</organism>
<dbReference type="InterPro" id="IPR036097">
    <property type="entry name" value="HisK_dim/P_sf"/>
</dbReference>
<dbReference type="EMBL" id="JAAVJS010000026">
    <property type="protein sequence ID" value="NJX16692.1"/>
    <property type="molecule type" value="Genomic_DNA"/>
</dbReference>
<keyword evidence="5" id="KW-0418">Kinase</keyword>
<dbReference type="InterPro" id="IPR052162">
    <property type="entry name" value="Sensor_kinase/Photoreceptor"/>
</dbReference>
<evidence type="ECO:0000256" key="1">
    <source>
        <dbReference type="ARBA" id="ARBA00000085"/>
    </source>
</evidence>
<comment type="catalytic activity">
    <reaction evidence="1">
        <text>ATP + protein L-histidine = ADP + protein N-phospho-L-histidine.</text>
        <dbReference type="EC" id="2.7.13.3"/>
    </reaction>
</comment>
<evidence type="ECO:0000256" key="2">
    <source>
        <dbReference type="ARBA" id="ARBA00012438"/>
    </source>
</evidence>
<gene>
    <name evidence="8" type="ORF">HC176_14465</name>
</gene>
<dbReference type="Gene3D" id="3.30.565.10">
    <property type="entry name" value="Histidine kinase-like ATPase, C-terminal domain"/>
    <property type="match status" value="1"/>
</dbReference>
<dbReference type="CDD" id="cd00082">
    <property type="entry name" value="HisKA"/>
    <property type="match status" value="1"/>
</dbReference>
<dbReference type="InterPro" id="IPR003661">
    <property type="entry name" value="HisK_dim/P_dom"/>
</dbReference>
<dbReference type="NCBIfam" id="TIGR00229">
    <property type="entry name" value="sensory_box"/>
    <property type="match status" value="1"/>
</dbReference>
<evidence type="ECO:0000256" key="5">
    <source>
        <dbReference type="ARBA" id="ARBA00022777"/>
    </source>
</evidence>
<dbReference type="SUPFAM" id="SSF55874">
    <property type="entry name" value="ATPase domain of HSP90 chaperone/DNA topoisomerase II/histidine kinase"/>
    <property type="match status" value="1"/>
</dbReference>
<dbReference type="InterPro" id="IPR005467">
    <property type="entry name" value="His_kinase_dom"/>
</dbReference>
<comment type="caution">
    <text evidence="8">The sequence shown here is derived from an EMBL/GenBank/DDBJ whole genome shotgun (WGS) entry which is preliminary data.</text>
</comment>
<dbReference type="Pfam" id="PF02518">
    <property type="entry name" value="HATPase_c"/>
    <property type="match status" value="1"/>
</dbReference>
<accession>A0ABX1DF64</accession>
<evidence type="ECO:0000259" key="7">
    <source>
        <dbReference type="PROSITE" id="PS50109"/>
    </source>
</evidence>
<dbReference type="Pfam" id="PF00512">
    <property type="entry name" value="HisKA"/>
    <property type="match status" value="1"/>
</dbReference>
<evidence type="ECO:0000256" key="6">
    <source>
        <dbReference type="SAM" id="Phobius"/>
    </source>
</evidence>
<proteinExistence type="predicted"/>
<dbReference type="RefSeq" id="WP_167919496.1">
    <property type="nucleotide sequence ID" value="NZ_JAAVJS010000026.1"/>
</dbReference>
<dbReference type="InterPro" id="IPR004358">
    <property type="entry name" value="Sig_transdc_His_kin-like_C"/>
</dbReference>
<dbReference type="Gene3D" id="1.10.287.130">
    <property type="match status" value="1"/>
</dbReference>
<dbReference type="EC" id="2.7.13.3" evidence="2"/>
<dbReference type="InterPro" id="IPR003594">
    <property type="entry name" value="HATPase_dom"/>
</dbReference>
<dbReference type="Pfam" id="PF13426">
    <property type="entry name" value="PAS_9"/>
    <property type="match status" value="2"/>
</dbReference>